<dbReference type="AlphaFoldDB" id="A0A140NFM1"/>
<keyword evidence="1" id="KW-1133">Transmembrane helix</keyword>
<dbReference type="GeneID" id="93518883"/>
<reference evidence="3" key="2">
    <citation type="submission" date="2012-04" db="EMBL/GenBank/DDBJ databases">
        <title>Complete genome sequence of Providencia stuartii clinical isolate MRSN 2154.</title>
        <authorList>
            <person name="Clifford R.J."/>
            <person name="Hang J."/>
            <person name="Riley M.C."/>
            <person name="Onmus-Leone F."/>
            <person name="Kuschner R.A."/>
            <person name="Lesho E.P."/>
            <person name="Waterman P.E."/>
        </authorList>
    </citation>
    <scope>NUCLEOTIDE SEQUENCE [LARGE SCALE GENOMIC DNA]</scope>
    <source>
        <strain evidence="3">MRSN 2154</strain>
    </source>
</reference>
<feature type="transmembrane region" description="Helical" evidence="1">
    <location>
        <begin position="6"/>
        <end position="23"/>
    </location>
</feature>
<dbReference type="Proteomes" id="UP000005012">
    <property type="component" value="Chromosome"/>
</dbReference>
<reference evidence="2 3" key="1">
    <citation type="journal article" date="2012" name="J. Bacteriol.">
        <title>Complete Genome Sequence of Providencia stuartii Clinical Isolate MRSN 2154.</title>
        <authorList>
            <person name="Clifford R.J."/>
            <person name="Hang J."/>
            <person name="Riley M.C."/>
            <person name="Onmus-Leone F."/>
            <person name="Kuschner R.A."/>
            <person name="Lesho E.P."/>
            <person name="Waterman P.E."/>
        </authorList>
    </citation>
    <scope>NUCLEOTIDE SEQUENCE [LARGE SCALE GENOMIC DNA]</scope>
    <source>
        <strain evidence="2 3">MRSN 2154</strain>
    </source>
</reference>
<dbReference type="EMBL" id="CP003488">
    <property type="protein sequence ID" value="AFH92279.1"/>
    <property type="molecule type" value="Genomic_DNA"/>
</dbReference>
<gene>
    <name evidence="2" type="ordered locus">S70_01915</name>
</gene>
<protein>
    <submittedName>
        <fullName evidence="2">Uncharacterized protein</fullName>
    </submittedName>
</protein>
<dbReference type="OrthoDB" id="6466356at2"/>
<keyword evidence="1" id="KW-0812">Transmembrane</keyword>
<organism evidence="2 3">
    <name type="scientific">Providencia stuartii (strain MRSN 2154)</name>
    <dbReference type="NCBI Taxonomy" id="1157951"/>
    <lineage>
        <taxon>Bacteria</taxon>
        <taxon>Pseudomonadati</taxon>
        <taxon>Pseudomonadota</taxon>
        <taxon>Gammaproteobacteria</taxon>
        <taxon>Enterobacterales</taxon>
        <taxon>Morganellaceae</taxon>
        <taxon>Providencia</taxon>
    </lineage>
</organism>
<proteinExistence type="predicted"/>
<dbReference type="HOGENOM" id="CLU_195295_0_0_6"/>
<dbReference type="RefSeq" id="WP_004920926.1">
    <property type="nucleotide sequence ID" value="NC_017731.1"/>
</dbReference>
<dbReference type="KEGG" id="psi:S70_01915"/>
<keyword evidence="1" id="KW-0472">Membrane</keyword>
<name>A0A140NFM1_PROSM</name>
<evidence type="ECO:0000313" key="3">
    <source>
        <dbReference type="Proteomes" id="UP000005012"/>
    </source>
</evidence>
<evidence type="ECO:0000313" key="2">
    <source>
        <dbReference type="EMBL" id="AFH92279.1"/>
    </source>
</evidence>
<accession>A0A140NFM1</accession>
<evidence type="ECO:0000256" key="1">
    <source>
        <dbReference type="SAM" id="Phobius"/>
    </source>
</evidence>
<sequence>MKLQLIESTAFVTVIFISMILIGKNFNLPKERLFPAVSINEIHACTKIKSCIANEKITKEVKNGTNPMKEIKTFIRQKIY</sequence>